<dbReference type="OrthoDB" id="3561197at2"/>
<dbReference type="Proteomes" id="UP000216311">
    <property type="component" value="Unassembled WGS sequence"/>
</dbReference>
<dbReference type="InterPro" id="IPR023606">
    <property type="entry name" value="CoA-Trfase_III_dom_1_sf"/>
</dbReference>
<evidence type="ECO:0000313" key="3">
    <source>
        <dbReference type="Proteomes" id="UP000216311"/>
    </source>
</evidence>
<sequence length="177" mass="19414">MQPRTGNRSANNAPRNLYRTRDGRWLAVSTSSQSIAERVMRLVGREDVVTEPWFATGAGRVQHVDELDAAVADWVGRHDEATVVAEFERVHAAVAPVYEAGDIVADPQYNALGTILRMEDPDLGELAMQNVLFRMSEGQGAVRFTGRGHGADTDQLLSELGLEEGEIAELRSQGVIR</sequence>
<reference evidence="2 3" key="1">
    <citation type="submission" date="2017-07" db="EMBL/GenBank/DDBJ databases">
        <title>Draft whole genome sequences of clinical Proprionibacteriaceae strains.</title>
        <authorList>
            <person name="Bernier A.-M."/>
            <person name="Bernard K."/>
            <person name="Domingo M.-C."/>
        </authorList>
    </citation>
    <scope>NUCLEOTIDE SEQUENCE [LARGE SCALE GENOMIC DNA]</scope>
    <source>
        <strain evidence="2 3">NML 130396</strain>
    </source>
</reference>
<evidence type="ECO:0008006" key="4">
    <source>
        <dbReference type="Google" id="ProtNLM"/>
    </source>
</evidence>
<accession>A0A255GLH4</accession>
<keyword evidence="1" id="KW-0808">Transferase</keyword>
<dbReference type="InterPro" id="IPR003673">
    <property type="entry name" value="CoA-Trfase_fam_III"/>
</dbReference>
<organism evidence="2 3">
    <name type="scientific">Enemella dayhoffiae</name>
    <dbReference type="NCBI Taxonomy" id="2016507"/>
    <lineage>
        <taxon>Bacteria</taxon>
        <taxon>Bacillati</taxon>
        <taxon>Actinomycetota</taxon>
        <taxon>Actinomycetes</taxon>
        <taxon>Propionibacteriales</taxon>
        <taxon>Propionibacteriaceae</taxon>
        <taxon>Enemella</taxon>
    </lineage>
</organism>
<keyword evidence="3" id="KW-1185">Reference proteome</keyword>
<dbReference type="Gene3D" id="3.30.1540.10">
    <property type="entry name" value="formyl-coa transferase, domain 3"/>
    <property type="match status" value="1"/>
</dbReference>
<dbReference type="PANTHER" id="PTHR48207">
    <property type="entry name" value="SUCCINATE--HYDROXYMETHYLGLUTARATE COA-TRANSFERASE"/>
    <property type="match status" value="1"/>
</dbReference>
<dbReference type="RefSeq" id="WP_094365556.1">
    <property type="nucleotide sequence ID" value="NZ_NMVQ01000047.1"/>
</dbReference>
<gene>
    <name evidence="2" type="ORF">CGZ93_18085</name>
</gene>
<dbReference type="SUPFAM" id="SSF89796">
    <property type="entry name" value="CoA-transferase family III (CaiB/BaiF)"/>
    <property type="match status" value="1"/>
</dbReference>
<dbReference type="InterPro" id="IPR044855">
    <property type="entry name" value="CoA-Trfase_III_dom3_sf"/>
</dbReference>
<dbReference type="PANTHER" id="PTHR48207:SF3">
    <property type="entry name" value="SUCCINATE--HYDROXYMETHYLGLUTARATE COA-TRANSFERASE"/>
    <property type="match status" value="1"/>
</dbReference>
<dbReference type="Gene3D" id="3.40.50.10540">
    <property type="entry name" value="Crotonobetainyl-coa:carnitine coa-transferase, domain 1"/>
    <property type="match status" value="1"/>
</dbReference>
<comment type="caution">
    <text evidence="2">The sequence shown here is derived from an EMBL/GenBank/DDBJ whole genome shotgun (WGS) entry which is preliminary data.</text>
</comment>
<dbReference type="GO" id="GO:0008410">
    <property type="term" value="F:CoA-transferase activity"/>
    <property type="evidence" value="ECO:0007669"/>
    <property type="project" value="TreeGrafter"/>
</dbReference>
<dbReference type="Pfam" id="PF02515">
    <property type="entry name" value="CoA_transf_3"/>
    <property type="match status" value="1"/>
</dbReference>
<evidence type="ECO:0000313" key="2">
    <source>
        <dbReference type="EMBL" id="OYO16669.1"/>
    </source>
</evidence>
<protein>
    <recommendedName>
        <fullName evidence="4">CoA transferase</fullName>
    </recommendedName>
</protein>
<proteinExistence type="predicted"/>
<name>A0A255GLH4_9ACTN</name>
<dbReference type="EMBL" id="NMVQ01000047">
    <property type="protein sequence ID" value="OYO16669.1"/>
    <property type="molecule type" value="Genomic_DNA"/>
</dbReference>
<dbReference type="InterPro" id="IPR050483">
    <property type="entry name" value="CoA-transferase_III_domain"/>
</dbReference>
<dbReference type="AlphaFoldDB" id="A0A255GLH4"/>
<evidence type="ECO:0000256" key="1">
    <source>
        <dbReference type="ARBA" id="ARBA00022679"/>
    </source>
</evidence>